<dbReference type="EMBL" id="HBUE01285148">
    <property type="protein sequence ID" value="CAG6571086.1"/>
    <property type="molecule type" value="Transcribed_RNA"/>
</dbReference>
<dbReference type="AlphaFoldDB" id="A0A8D8NMW8"/>
<accession>A0A8D8NMW8</accession>
<sequence length="296" mass="32859">MTTVRPPNALLLQLQRSPGSVRAVRRSRRRHRCAVRSGRQNRRGRHRGCFQQRLLVTAVPLGGRVAEVAAAPVGGVPRDVRRDGPLRGDVARVGGLFDQGKFLLLLLLRGFFVEVVVKVGGELELGVLSGQVVLVVLLALEHLLDVHAAFALEPVDDLQVAGQRTERALAGRVLALGDRDDRRSAGRLVRHDARVLLGERAVPRRSLALVNVRVGVHVVRFPSVRVTLVVRRSRLVQDVLPGKWHRFVQLRRCNDLPFVDVTVRAGSYVRTGVIVLLVHQILPHRSTNPPRGRPQR</sequence>
<proteinExistence type="predicted"/>
<name>A0A8D8NMW8_CULPI</name>
<reference evidence="1" key="1">
    <citation type="submission" date="2021-05" db="EMBL/GenBank/DDBJ databases">
        <authorList>
            <person name="Alioto T."/>
            <person name="Alioto T."/>
            <person name="Gomez Garrido J."/>
        </authorList>
    </citation>
    <scope>NUCLEOTIDE SEQUENCE</scope>
</reference>
<protein>
    <submittedName>
        <fullName evidence="1">(northern house mosquito) hypothetical protein</fullName>
    </submittedName>
</protein>
<evidence type="ECO:0000313" key="1">
    <source>
        <dbReference type="EMBL" id="CAG6571086.1"/>
    </source>
</evidence>
<dbReference type="EMBL" id="HBUE01179565">
    <property type="protein sequence ID" value="CAG6519535.1"/>
    <property type="molecule type" value="Transcribed_RNA"/>
</dbReference>
<organism evidence="1">
    <name type="scientific">Culex pipiens</name>
    <name type="common">House mosquito</name>
    <dbReference type="NCBI Taxonomy" id="7175"/>
    <lineage>
        <taxon>Eukaryota</taxon>
        <taxon>Metazoa</taxon>
        <taxon>Ecdysozoa</taxon>
        <taxon>Arthropoda</taxon>
        <taxon>Hexapoda</taxon>
        <taxon>Insecta</taxon>
        <taxon>Pterygota</taxon>
        <taxon>Neoptera</taxon>
        <taxon>Endopterygota</taxon>
        <taxon>Diptera</taxon>
        <taxon>Nematocera</taxon>
        <taxon>Culicoidea</taxon>
        <taxon>Culicidae</taxon>
        <taxon>Culicinae</taxon>
        <taxon>Culicini</taxon>
        <taxon>Culex</taxon>
        <taxon>Culex</taxon>
    </lineage>
</organism>